<evidence type="ECO:0000313" key="4">
    <source>
        <dbReference type="Proteomes" id="UP000318669"/>
    </source>
</evidence>
<dbReference type="GO" id="GO:0004497">
    <property type="term" value="F:monooxygenase activity"/>
    <property type="evidence" value="ECO:0007669"/>
    <property type="project" value="UniProtKB-KW"/>
</dbReference>
<feature type="domain" description="ABM" evidence="2">
    <location>
        <begin position="32"/>
        <end position="125"/>
    </location>
</feature>
<evidence type="ECO:0000256" key="1">
    <source>
        <dbReference type="SAM" id="SignalP"/>
    </source>
</evidence>
<keyword evidence="3" id="KW-0503">Monooxygenase</keyword>
<dbReference type="AlphaFoldDB" id="A0A553BWE1"/>
<organism evidence="3 4">
    <name type="scientific">Flavobacterium gawalongense</name>
    <dbReference type="NCBI Taxonomy" id="2594432"/>
    <lineage>
        <taxon>Bacteria</taxon>
        <taxon>Pseudomonadati</taxon>
        <taxon>Bacteroidota</taxon>
        <taxon>Flavobacteriia</taxon>
        <taxon>Flavobacteriales</taxon>
        <taxon>Flavobacteriaceae</taxon>
        <taxon>Flavobacterium</taxon>
    </lineage>
</organism>
<dbReference type="SUPFAM" id="SSF54909">
    <property type="entry name" value="Dimeric alpha+beta barrel"/>
    <property type="match status" value="1"/>
</dbReference>
<keyword evidence="1" id="KW-0732">Signal</keyword>
<dbReference type="InterPro" id="IPR050744">
    <property type="entry name" value="AI-2_Isomerase_LsrG"/>
</dbReference>
<proteinExistence type="predicted"/>
<sequence>MKNKKVLYQIIAMIMMTTLLSGSAFAQNKNLVVRIAKLEIDVAQLESYKSILKEEMETSVRVEPGVLSLYAVSDKANPASITVFEIYANDDAYNTHIQTTHFKRYKNTTMGMIKSLELLNTDPIALEAKKKLQLK</sequence>
<dbReference type="Pfam" id="PF03992">
    <property type="entry name" value="ABM"/>
    <property type="match status" value="1"/>
</dbReference>
<accession>A0A553BWE1</accession>
<feature type="signal peptide" evidence="1">
    <location>
        <begin position="1"/>
        <end position="26"/>
    </location>
</feature>
<name>A0A553BWE1_9FLAO</name>
<dbReference type="PANTHER" id="PTHR33336">
    <property type="entry name" value="QUINOL MONOOXYGENASE YGIN-RELATED"/>
    <property type="match status" value="1"/>
</dbReference>
<protein>
    <submittedName>
        <fullName evidence="3">Antibiotic biosynthesis monooxygenase</fullName>
    </submittedName>
</protein>
<dbReference type="InterPro" id="IPR011008">
    <property type="entry name" value="Dimeric_a/b-barrel"/>
</dbReference>
<keyword evidence="3" id="KW-0560">Oxidoreductase</keyword>
<dbReference type="OrthoDB" id="9812754at2"/>
<feature type="chain" id="PRO_5022084728" evidence="1">
    <location>
        <begin position="27"/>
        <end position="135"/>
    </location>
</feature>
<gene>
    <name evidence="3" type="ORF">FNW11_03110</name>
</gene>
<evidence type="ECO:0000259" key="2">
    <source>
        <dbReference type="PROSITE" id="PS51725"/>
    </source>
</evidence>
<dbReference type="Gene3D" id="3.30.70.100">
    <property type="match status" value="1"/>
</dbReference>
<reference evidence="3 4" key="1">
    <citation type="submission" date="2019-07" db="EMBL/GenBank/DDBJ databases">
        <title>Novel species of Flavobacterium.</title>
        <authorList>
            <person name="Liu Q."/>
            <person name="Xin Y.-H."/>
        </authorList>
    </citation>
    <scope>NUCLEOTIDE SEQUENCE [LARGE SCALE GENOMIC DNA]</scope>
    <source>
        <strain evidence="3 4">GSR22</strain>
    </source>
</reference>
<comment type="caution">
    <text evidence="3">The sequence shown here is derived from an EMBL/GenBank/DDBJ whole genome shotgun (WGS) entry which is preliminary data.</text>
</comment>
<dbReference type="PANTHER" id="PTHR33336:SF3">
    <property type="entry name" value="ABM DOMAIN-CONTAINING PROTEIN"/>
    <property type="match status" value="1"/>
</dbReference>
<evidence type="ECO:0000313" key="3">
    <source>
        <dbReference type="EMBL" id="TRX12539.1"/>
    </source>
</evidence>
<dbReference type="Proteomes" id="UP000318669">
    <property type="component" value="Unassembled WGS sequence"/>
</dbReference>
<dbReference type="EMBL" id="VJZL01000003">
    <property type="protein sequence ID" value="TRX12539.1"/>
    <property type="molecule type" value="Genomic_DNA"/>
</dbReference>
<dbReference type="InterPro" id="IPR007138">
    <property type="entry name" value="ABM_dom"/>
</dbReference>
<dbReference type="PROSITE" id="PS51725">
    <property type="entry name" value="ABM"/>
    <property type="match status" value="1"/>
</dbReference>